<protein>
    <submittedName>
        <fullName evidence="1">Uncharacterized protein</fullName>
    </submittedName>
</protein>
<name>X1PDN8_9ZZZZ</name>
<accession>X1PDN8</accession>
<evidence type="ECO:0000313" key="1">
    <source>
        <dbReference type="EMBL" id="GAI37145.1"/>
    </source>
</evidence>
<dbReference type="AlphaFoldDB" id="X1PDN8"/>
<gene>
    <name evidence="1" type="ORF">S06H3_47820</name>
</gene>
<feature type="non-terminal residue" evidence="1">
    <location>
        <position position="1"/>
    </location>
</feature>
<dbReference type="EMBL" id="BARV01030071">
    <property type="protein sequence ID" value="GAI37145.1"/>
    <property type="molecule type" value="Genomic_DNA"/>
</dbReference>
<sequence>ANVITITLTIKSLRYIWHSFKVWKFTLAQ</sequence>
<organism evidence="1">
    <name type="scientific">marine sediment metagenome</name>
    <dbReference type="NCBI Taxonomy" id="412755"/>
    <lineage>
        <taxon>unclassified sequences</taxon>
        <taxon>metagenomes</taxon>
        <taxon>ecological metagenomes</taxon>
    </lineage>
</organism>
<comment type="caution">
    <text evidence="1">The sequence shown here is derived from an EMBL/GenBank/DDBJ whole genome shotgun (WGS) entry which is preliminary data.</text>
</comment>
<reference evidence="1" key="1">
    <citation type="journal article" date="2014" name="Front. Microbiol.">
        <title>High frequency of phylogenetically diverse reductive dehalogenase-homologous genes in deep subseafloor sedimentary metagenomes.</title>
        <authorList>
            <person name="Kawai M."/>
            <person name="Futagami T."/>
            <person name="Toyoda A."/>
            <person name="Takaki Y."/>
            <person name="Nishi S."/>
            <person name="Hori S."/>
            <person name="Arai W."/>
            <person name="Tsubouchi T."/>
            <person name="Morono Y."/>
            <person name="Uchiyama I."/>
            <person name="Ito T."/>
            <person name="Fujiyama A."/>
            <person name="Inagaki F."/>
            <person name="Takami H."/>
        </authorList>
    </citation>
    <scope>NUCLEOTIDE SEQUENCE</scope>
    <source>
        <strain evidence="1">Expedition CK06-06</strain>
    </source>
</reference>
<proteinExistence type="predicted"/>